<evidence type="ECO:0000256" key="1">
    <source>
        <dbReference type="SAM" id="MobiDB-lite"/>
    </source>
</evidence>
<reference evidence="2 3" key="1">
    <citation type="journal article" date="2014" name="Agronomy (Basel)">
        <title>A Draft Genome Sequence for Ensete ventricosum, the Drought-Tolerant Tree Against Hunger.</title>
        <authorList>
            <person name="Harrison J."/>
            <person name="Moore K.A."/>
            <person name="Paszkiewicz K."/>
            <person name="Jones T."/>
            <person name="Grant M."/>
            <person name="Ambacheew D."/>
            <person name="Muzemil S."/>
            <person name="Studholme D.J."/>
        </authorList>
    </citation>
    <scope>NUCLEOTIDE SEQUENCE [LARGE SCALE GENOMIC DNA]</scope>
</reference>
<evidence type="ECO:0000313" key="3">
    <source>
        <dbReference type="Proteomes" id="UP000287651"/>
    </source>
</evidence>
<feature type="region of interest" description="Disordered" evidence="1">
    <location>
        <begin position="112"/>
        <end position="169"/>
    </location>
</feature>
<dbReference type="AlphaFoldDB" id="A0A426XV98"/>
<dbReference type="EMBL" id="AMZH03017143">
    <property type="protein sequence ID" value="RRT43448.1"/>
    <property type="molecule type" value="Genomic_DNA"/>
</dbReference>
<feature type="compositionally biased region" description="Acidic residues" evidence="1">
    <location>
        <begin position="136"/>
        <end position="149"/>
    </location>
</feature>
<gene>
    <name evidence="2" type="ORF">B296_00056418</name>
</gene>
<organism evidence="2 3">
    <name type="scientific">Ensete ventricosum</name>
    <name type="common">Abyssinian banana</name>
    <name type="synonym">Musa ensete</name>
    <dbReference type="NCBI Taxonomy" id="4639"/>
    <lineage>
        <taxon>Eukaryota</taxon>
        <taxon>Viridiplantae</taxon>
        <taxon>Streptophyta</taxon>
        <taxon>Embryophyta</taxon>
        <taxon>Tracheophyta</taxon>
        <taxon>Spermatophyta</taxon>
        <taxon>Magnoliopsida</taxon>
        <taxon>Liliopsida</taxon>
        <taxon>Zingiberales</taxon>
        <taxon>Musaceae</taxon>
        <taxon>Ensete</taxon>
    </lineage>
</organism>
<protein>
    <submittedName>
        <fullName evidence="2">Uncharacterized protein</fullName>
    </submittedName>
</protein>
<name>A0A426XV98_ENSVE</name>
<sequence>FALRLVAVNLPIATAITDHGAIAPLATLPSELFARSPFVMTVAVGPPVSAAAVRPTWAAMQGRKDKGSGGMGNVLRVLRNDRGFLKERLRPLSNALGNLLWLRNLENPRAQDVRRPPAEWPKISHPPDHYRRGGGGEEEEEEELVEKEDEETKRRRRSTGIRHVDAAIE</sequence>
<comment type="caution">
    <text evidence="2">The sequence shown here is derived from an EMBL/GenBank/DDBJ whole genome shotgun (WGS) entry which is preliminary data.</text>
</comment>
<dbReference type="Proteomes" id="UP000287651">
    <property type="component" value="Unassembled WGS sequence"/>
</dbReference>
<feature type="compositionally biased region" description="Basic and acidic residues" evidence="1">
    <location>
        <begin position="125"/>
        <end position="135"/>
    </location>
</feature>
<feature type="non-terminal residue" evidence="2">
    <location>
        <position position="1"/>
    </location>
</feature>
<proteinExistence type="predicted"/>
<accession>A0A426XV98</accession>
<evidence type="ECO:0000313" key="2">
    <source>
        <dbReference type="EMBL" id="RRT43448.1"/>
    </source>
</evidence>